<dbReference type="InterPro" id="IPR039261">
    <property type="entry name" value="FNR_nucleotide-bd"/>
</dbReference>
<dbReference type="PANTHER" id="PTHR19384">
    <property type="entry name" value="NITRIC OXIDE SYNTHASE-RELATED"/>
    <property type="match status" value="1"/>
</dbReference>
<dbReference type="InterPro" id="IPR017927">
    <property type="entry name" value="FAD-bd_FR_type"/>
</dbReference>
<sequence length="356" mass="40059">MQLSVVFNHKLTPLSDKSIYHMQLSGDATLTYEPGDWLKITPQNQPGLVKILLEKLNLSVSETLEIRRVGQVTAGQALLNHLEITQLNPAILNKIQRQFDLKIWPDRSAMMADAMGKDILDLLERFDFLLELGVEFLELLSPLAPRYYSIASAPNAQNTLDLLYREVVSCCEKRQRLGVASGGLAQKTAGDLVAAELNTNAAFKLPETLATPIIMVGAGTGLAPFRGFCQARFANPQASENWLFFGETHAKQCFLWQDELQQWQAHRGLQLFCAFSRDQAHKRYVSDLLWEQGSDIWALMQRGANLYMCGSKTGLALGVEQVMLKILQDIAGMDEESAKNLWQSWKTQRRVQLDVY</sequence>
<dbReference type="InterPro" id="IPR017938">
    <property type="entry name" value="Riboflavin_synthase-like_b-brl"/>
</dbReference>
<dbReference type="GO" id="GO:0005829">
    <property type="term" value="C:cytosol"/>
    <property type="evidence" value="ECO:0007669"/>
    <property type="project" value="TreeGrafter"/>
</dbReference>
<keyword evidence="4" id="KW-1185">Reference proteome</keyword>
<keyword evidence="1" id="KW-0285">Flavoprotein</keyword>
<dbReference type="GO" id="GO:0050660">
    <property type="term" value="F:flavin adenine dinucleotide binding"/>
    <property type="evidence" value="ECO:0007669"/>
    <property type="project" value="TreeGrafter"/>
</dbReference>
<feature type="domain" description="FAD-binding FR-type" evidence="2">
    <location>
        <begin position="1"/>
        <end position="206"/>
    </location>
</feature>
<dbReference type="PROSITE" id="PS51384">
    <property type="entry name" value="FAD_FR"/>
    <property type="match status" value="1"/>
</dbReference>
<dbReference type="GO" id="GO:0010181">
    <property type="term" value="F:FMN binding"/>
    <property type="evidence" value="ECO:0007669"/>
    <property type="project" value="TreeGrafter"/>
</dbReference>
<gene>
    <name evidence="3" type="ORF">THMIRHAT_03150</name>
</gene>
<evidence type="ECO:0000256" key="1">
    <source>
        <dbReference type="ARBA" id="ARBA00022630"/>
    </source>
</evidence>
<name>A0A6F8PKE3_9GAMM</name>
<dbReference type="KEGG" id="tzo:THMIRHAT_03150"/>
<protein>
    <recommendedName>
        <fullName evidence="2">FAD-binding FR-type domain-containing protein</fullName>
    </recommendedName>
</protein>
<reference evidence="4" key="1">
    <citation type="submission" date="2019-11" db="EMBL/GenBank/DDBJ databases">
        <title>Isolation and characterization of two novel species in the genus Thiomicrorhabdus.</title>
        <authorList>
            <person name="Mochizuki J."/>
            <person name="Kojima H."/>
            <person name="Fukui M."/>
        </authorList>
    </citation>
    <scope>NUCLEOTIDE SEQUENCE [LARGE SCALE GENOMIC DNA]</scope>
    <source>
        <strain evidence="4">AkT22</strain>
    </source>
</reference>
<dbReference type="Gene3D" id="2.40.30.10">
    <property type="entry name" value="Translation factors"/>
    <property type="match status" value="1"/>
</dbReference>
<dbReference type="InterPro" id="IPR023173">
    <property type="entry name" value="NADPH_Cyt_P450_Rdtase_alpha"/>
</dbReference>
<dbReference type="InterPro" id="IPR001709">
    <property type="entry name" value="Flavoprot_Pyr_Nucl_cyt_Rdtase"/>
</dbReference>
<dbReference type="GO" id="GO:0016491">
    <property type="term" value="F:oxidoreductase activity"/>
    <property type="evidence" value="ECO:0007669"/>
    <property type="project" value="InterPro"/>
</dbReference>
<dbReference type="Pfam" id="PF00175">
    <property type="entry name" value="NAD_binding_1"/>
    <property type="match status" value="1"/>
</dbReference>
<dbReference type="Gene3D" id="3.40.50.80">
    <property type="entry name" value="Nucleotide-binding domain of ferredoxin-NADP reductase (FNR) module"/>
    <property type="match status" value="1"/>
</dbReference>
<dbReference type="AlphaFoldDB" id="A0A6F8PKE3"/>
<dbReference type="InterPro" id="IPR001433">
    <property type="entry name" value="OxRdtase_FAD/NAD-bd"/>
</dbReference>
<dbReference type="EMBL" id="AP021888">
    <property type="protein sequence ID" value="BBP42569.1"/>
    <property type="molecule type" value="Genomic_DNA"/>
</dbReference>
<proteinExistence type="predicted"/>
<dbReference type="Proteomes" id="UP000501466">
    <property type="component" value="Chromosome"/>
</dbReference>
<evidence type="ECO:0000313" key="4">
    <source>
        <dbReference type="Proteomes" id="UP000501466"/>
    </source>
</evidence>
<evidence type="ECO:0000259" key="2">
    <source>
        <dbReference type="PROSITE" id="PS51384"/>
    </source>
</evidence>
<dbReference type="SUPFAM" id="SSF52343">
    <property type="entry name" value="Ferredoxin reductase-like, C-terminal NADP-linked domain"/>
    <property type="match status" value="1"/>
</dbReference>
<dbReference type="PRINTS" id="PR00371">
    <property type="entry name" value="FPNCR"/>
</dbReference>
<dbReference type="SUPFAM" id="SSF63380">
    <property type="entry name" value="Riboflavin synthase domain-like"/>
    <property type="match status" value="1"/>
</dbReference>
<accession>A0A6F8PKE3</accession>
<organism evidence="3 4">
    <name type="scientific">Thiosulfativibrio zosterae</name>
    <dbReference type="NCBI Taxonomy" id="2675053"/>
    <lineage>
        <taxon>Bacteria</taxon>
        <taxon>Pseudomonadati</taxon>
        <taxon>Pseudomonadota</taxon>
        <taxon>Gammaproteobacteria</taxon>
        <taxon>Thiotrichales</taxon>
        <taxon>Piscirickettsiaceae</taxon>
        <taxon>Thiosulfativibrio</taxon>
    </lineage>
</organism>
<dbReference type="RefSeq" id="WP_173290109.1">
    <property type="nucleotide sequence ID" value="NZ_AP021888.1"/>
</dbReference>
<evidence type="ECO:0000313" key="3">
    <source>
        <dbReference type="EMBL" id="BBP42569.1"/>
    </source>
</evidence>
<dbReference type="Gene3D" id="1.20.990.10">
    <property type="entry name" value="NADPH-cytochrome p450 Reductase, Chain A, domain 3"/>
    <property type="match status" value="1"/>
</dbReference>